<proteinExistence type="inferred from homology"/>
<dbReference type="InterPro" id="IPR007630">
    <property type="entry name" value="RNA_pol_sigma70_r4"/>
</dbReference>
<evidence type="ECO:0000259" key="7">
    <source>
        <dbReference type="Pfam" id="PF04545"/>
    </source>
</evidence>
<dbReference type="InterPro" id="IPR007627">
    <property type="entry name" value="RNA_pol_sigma70_r2"/>
</dbReference>
<sequence>MAEEDANWRIWLAAAQAGDRRAYGALLAAALPWLRARARGRWPTATLSDIEDIVQETLLALHRSLALYQPPRPVAPFLFGIMKLRGAEVRRQRHRHAARETILDDVPVTSQALRTNPDQDAAVDQAAMQAAIGRLSPRDQEILDMLKLRELSLLEAAAVSGLSVTALKVGTFRAIRRLRRAMGVEDVE</sequence>
<dbReference type="SUPFAM" id="SSF88659">
    <property type="entry name" value="Sigma3 and sigma4 domains of RNA polymerase sigma factors"/>
    <property type="match status" value="1"/>
</dbReference>
<name>A0A8G2CP25_ACIRU</name>
<dbReference type="Proteomes" id="UP000186308">
    <property type="component" value="Unassembled WGS sequence"/>
</dbReference>
<keyword evidence="3" id="KW-0731">Sigma factor</keyword>
<reference evidence="8 9" key="1">
    <citation type="submission" date="2017-01" db="EMBL/GenBank/DDBJ databases">
        <authorList>
            <person name="Varghese N."/>
            <person name="Submissions S."/>
        </authorList>
    </citation>
    <scope>NUCLEOTIDE SEQUENCE [LARGE SCALE GENOMIC DNA]</scope>
    <source>
        <strain evidence="8 9">ATCC 35905</strain>
    </source>
</reference>
<accession>A0A8G2CP25</accession>
<evidence type="ECO:0000313" key="9">
    <source>
        <dbReference type="Proteomes" id="UP000186308"/>
    </source>
</evidence>
<feature type="domain" description="RNA polymerase sigma-70 region 4" evidence="7">
    <location>
        <begin position="131"/>
        <end position="179"/>
    </location>
</feature>
<protein>
    <submittedName>
        <fullName evidence="8">RNA polymerase sigma-70 factor, ECF subfamily</fullName>
    </submittedName>
</protein>
<dbReference type="Gene3D" id="1.10.1740.10">
    <property type="match status" value="1"/>
</dbReference>
<dbReference type="Pfam" id="PF04545">
    <property type="entry name" value="Sigma70_r4"/>
    <property type="match status" value="1"/>
</dbReference>
<evidence type="ECO:0000256" key="4">
    <source>
        <dbReference type="ARBA" id="ARBA00023125"/>
    </source>
</evidence>
<evidence type="ECO:0000256" key="1">
    <source>
        <dbReference type="ARBA" id="ARBA00010641"/>
    </source>
</evidence>
<dbReference type="SUPFAM" id="SSF88946">
    <property type="entry name" value="Sigma2 domain of RNA polymerase sigma factors"/>
    <property type="match status" value="1"/>
</dbReference>
<gene>
    <name evidence="8" type="ORF">SAMN05421828_12444</name>
</gene>
<organism evidence="8 9">
    <name type="scientific">Acidiphilium rubrum</name>
    <dbReference type="NCBI Taxonomy" id="526"/>
    <lineage>
        <taxon>Bacteria</taxon>
        <taxon>Pseudomonadati</taxon>
        <taxon>Pseudomonadota</taxon>
        <taxon>Alphaproteobacteria</taxon>
        <taxon>Acetobacterales</taxon>
        <taxon>Acidocellaceae</taxon>
        <taxon>Acidiphilium</taxon>
    </lineage>
</organism>
<dbReference type="Pfam" id="PF04542">
    <property type="entry name" value="Sigma70_r2"/>
    <property type="match status" value="1"/>
</dbReference>
<evidence type="ECO:0000256" key="2">
    <source>
        <dbReference type="ARBA" id="ARBA00023015"/>
    </source>
</evidence>
<feature type="domain" description="RNA polymerase sigma-70 region 2" evidence="6">
    <location>
        <begin position="29"/>
        <end position="85"/>
    </location>
</feature>
<evidence type="ECO:0000256" key="3">
    <source>
        <dbReference type="ARBA" id="ARBA00023082"/>
    </source>
</evidence>
<dbReference type="InterPro" id="IPR039425">
    <property type="entry name" value="RNA_pol_sigma-70-like"/>
</dbReference>
<dbReference type="InterPro" id="IPR036388">
    <property type="entry name" value="WH-like_DNA-bd_sf"/>
</dbReference>
<dbReference type="RefSeq" id="WP_029312560.1">
    <property type="nucleotide sequence ID" value="NZ_FTNE01000024.1"/>
</dbReference>
<keyword evidence="2" id="KW-0805">Transcription regulation</keyword>
<dbReference type="Gene3D" id="1.10.10.10">
    <property type="entry name" value="Winged helix-like DNA-binding domain superfamily/Winged helix DNA-binding domain"/>
    <property type="match status" value="1"/>
</dbReference>
<keyword evidence="9" id="KW-1185">Reference proteome</keyword>
<evidence type="ECO:0000259" key="6">
    <source>
        <dbReference type="Pfam" id="PF04542"/>
    </source>
</evidence>
<evidence type="ECO:0000313" key="8">
    <source>
        <dbReference type="EMBL" id="SIR32158.1"/>
    </source>
</evidence>
<comment type="similarity">
    <text evidence="1">Belongs to the sigma-70 factor family. ECF subfamily.</text>
</comment>
<dbReference type="EMBL" id="FTNE01000024">
    <property type="protein sequence ID" value="SIR32158.1"/>
    <property type="molecule type" value="Genomic_DNA"/>
</dbReference>
<keyword evidence="5" id="KW-0804">Transcription</keyword>
<dbReference type="PANTHER" id="PTHR43133:SF8">
    <property type="entry name" value="RNA POLYMERASE SIGMA FACTOR HI_1459-RELATED"/>
    <property type="match status" value="1"/>
</dbReference>
<dbReference type="GO" id="GO:0003677">
    <property type="term" value="F:DNA binding"/>
    <property type="evidence" value="ECO:0007669"/>
    <property type="project" value="UniProtKB-KW"/>
</dbReference>
<dbReference type="AlphaFoldDB" id="A0A8G2CP25"/>
<comment type="caution">
    <text evidence="8">The sequence shown here is derived from an EMBL/GenBank/DDBJ whole genome shotgun (WGS) entry which is preliminary data.</text>
</comment>
<dbReference type="GO" id="GO:0006352">
    <property type="term" value="P:DNA-templated transcription initiation"/>
    <property type="evidence" value="ECO:0007669"/>
    <property type="project" value="InterPro"/>
</dbReference>
<keyword evidence="4" id="KW-0238">DNA-binding</keyword>
<dbReference type="InterPro" id="IPR014284">
    <property type="entry name" value="RNA_pol_sigma-70_dom"/>
</dbReference>
<dbReference type="InterPro" id="IPR013325">
    <property type="entry name" value="RNA_pol_sigma_r2"/>
</dbReference>
<dbReference type="GO" id="GO:0016987">
    <property type="term" value="F:sigma factor activity"/>
    <property type="evidence" value="ECO:0007669"/>
    <property type="project" value="UniProtKB-KW"/>
</dbReference>
<dbReference type="InterPro" id="IPR013324">
    <property type="entry name" value="RNA_pol_sigma_r3/r4-like"/>
</dbReference>
<evidence type="ECO:0000256" key="5">
    <source>
        <dbReference type="ARBA" id="ARBA00023163"/>
    </source>
</evidence>
<dbReference type="PANTHER" id="PTHR43133">
    <property type="entry name" value="RNA POLYMERASE ECF-TYPE SIGMA FACTO"/>
    <property type="match status" value="1"/>
</dbReference>
<dbReference type="NCBIfam" id="TIGR02937">
    <property type="entry name" value="sigma70-ECF"/>
    <property type="match status" value="1"/>
</dbReference>